<dbReference type="Proteomes" id="UP001139462">
    <property type="component" value="Unassembled WGS sequence"/>
</dbReference>
<dbReference type="NCBIfam" id="TIGR04183">
    <property type="entry name" value="Por_Secre_tail"/>
    <property type="match status" value="1"/>
</dbReference>
<evidence type="ECO:0000256" key="1">
    <source>
        <dbReference type="ARBA" id="ARBA00022729"/>
    </source>
</evidence>
<dbReference type="InterPro" id="IPR013431">
    <property type="entry name" value="Delta_60_rpt"/>
</dbReference>
<protein>
    <submittedName>
        <fullName evidence="4">T9SS type A sorting domain-containing protein</fullName>
    </submittedName>
</protein>
<evidence type="ECO:0000259" key="3">
    <source>
        <dbReference type="Pfam" id="PF18962"/>
    </source>
</evidence>
<dbReference type="NCBIfam" id="TIGR02608">
    <property type="entry name" value="delta_60_rpt"/>
    <property type="match status" value="6"/>
</dbReference>
<name>A0A9X1R111_9FLAO</name>
<feature type="domain" description="Secretion system C-terminal sorting" evidence="3">
    <location>
        <begin position="434"/>
        <end position="495"/>
    </location>
</feature>
<gene>
    <name evidence="4" type="ORF">K8344_02500</name>
</gene>
<dbReference type="RefSeq" id="WP_237606712.1">
    <property type="nucleotide sequence ID" value="NZ_JAIRBB010000001.1"/>
</dbReference>
<reference evidence="4" key="1">
    <citation type="submission" date="2021-09" db="EMBL/GenBank/DDBJ databases">
        <title>Genome of Aequorivita sp. strain F64183.</title>
        <authorList>
            <person name="Wang Y."/>
        </authorList>
    </citation>
    <scope>NUCLEOTIDE SEQUENCE</scope>
    <source>
        <strain evidence="4">F64183</strain>
    </source>
</reference>
<proteinExistence type="predicted"/>
<evidence type="ECO:0000256" key="2">
    <source>
        <dbReference type="SAM" id="SignalP"/>
    </source>
</evidence>
<dbReference type="AlphaFoldDB" id="A0A9X1R111"/>
<keyword evidence="1 2" id="KW-0732">Signal</keyword>
<keyword evidence="5" id="KW-1185">Reference proteome</keyword>
<dbReference type="Gene3D" id="2.80.10.50">
    <property type="match status" value="2"/>
</dbReference>
<sequence>MNKITLIFLSLLLNVGILFAQDGAYDTSFGDDGIVLTDLGGIQSGALGVIQQTDSKLLVTAYNWDGADDYTMYLLRYLSDGNLDPSFGDDGKVITNSTYGASTPYIQNNNIIVAGQYNNTYLVKRYTNSGELDTSFADNGTLAPFISGQNARIQIFDDNSFVIEGGFQSNGTTSSLTLQKYLPNGTIDTSFGTNGVAEAEIPFIQENPSVSRRFKIQNDGSILILGDRKLASAAQLIFIKFLADGSLDSSFGNNGTYFYEIASSTAGSIVAVFDIDENGKIIVAGSIGSCQLGVYPFIKRFLPSGPIDTTFGDSGSANTPEAWDHSNPFQVTFQENNRILIGWNQNICVPEAFSFMVSRIYENGYIDSSFSLEENTIGLQPNSSYSFILQDDGKIITTARTSIPLVNNNGDAYIGRHQNNPLGIAEENISPITVFPNPSNGVFNLKNQKFINSPFTVNDINGRTLLSGNFLGAENRVDLSSFSTGMYFLKISGTTIKLLRH</sequence>
<organism evidence="4 5">
    <name type="scientific">Aequorivita xiaoshiensis</name>
    <dbReference type="NCBI Taxonomy" id="2874476"/>
    <lineage>
        <taxon>Bacteria</taxon>
        <taxon>Pseudomonadati</taxon>
        <taxon>Bacteroidota</taxon>
        <taxon>Flavobacteriia</taxon>
        <taxon>Flavobacteriales</taxon>
        <taxon>Flavobacteriaceae</taxon>
        <taxon>Aequorivita</taxon>
    </lineage>
</organism>
<dbReference type="EMBL" id="JAIRBB010000001">
    <property type="protein sequence ID" value="MCG2429977.1"/>
    <property type="molecule type" value="Genomic_DNA"/>
</dbReference>
<accession>A0A9X1R111</accession>
<dbReference type="InterPro" id="IPR026444">
    <property type="entry name" value="Secre_tail"/>
</dbReference>
<dbReference type="Pfam" id="PF18962">
    <property type="entry name" value="Por_Secre_tail"/>
    <property type="match status" value="1"/>
</dbReference>
<feature type="chain" id="PRO_5040944187" evidence="2">
    <location>
        <begin position="21"/>
        <end position="501"/>
    </location>
</feature>
<dbReference type="Pfam" id="PF17164">
    <property type="entry name" value="DUF5122"/>
    <property type="match status" value="5"/>
</dbReference>
<evidence type="ECO:0000313" key="4">
    <source>
        <dbReference type="EMBL" id="MCG2429977.1"/>
    </source>
</evidence>
<feature type="signal peptide" evidence="2">
    <location>
        <begin position="1"/>
        <end position="20"/>
    </location>
</feature>
<evidence type="ECO:0000313" key="5">
    <source>
        <dbReference type="Proteomes" id="UP001139462"/>
    </source>
</evidence>
<comment type="caution">
    <text evidence="4">The sequence shown here is derived from an EMBL/GenBank/DDBJ whole genome shotgun (WGS) entry which is preliminary data.</text>
</comment>